<dbReference type="GO" id="GO:0005737">
    <property type="term" value="C:cytoplasm"/>
    <property type="evidence" value="ECO:0007669"/>
    <property type="project" value="UniProtKB-ARBA"/>
</dbReference>
<evidence type="ECO:0000313" key="14">
    <source>
        <dbReference type="EMBL" id="MST96981.1"/>
    </source>
</evidence>
<protein>
    <submittedName>
        <fullName evidence="14">ATP-dependent 6-phosphofructokinase</fullName>
    </submittedName>
</protein>
<sequence>MEIMMQIPDLTVKHLGAPTIPSPLTGVKFIPENATVIYAKDVNEVEEELKNTGKISAFEAAGPREKIYHDPSWTHAAILTAGGLCPGLNDVIKGLTRTLMLRYNVPIVFGIRYGYQGLNPAFGYEPMLLTPDSVDSIHEDGGTVLGSSRGRQDETIMVETLKRMNIKLLFCIGGDGTLRCAHDIALEVERRGLNISVIGIPKTIDNDINYIDKTFGFETAVYATGPVISAAHNEAKGAPNGIGLIHVMGRDSGFIAAYATLANTHVNYCLIPEDPFSLYDGEHALLPSLERRLKLRKHAVIIVSEGAGQHLFKEDSEKRDKSGNKLHHNIGEFLRDTITSWGKESNIDLTVKYFDPSYLIRSLPSNGTDSVFCEMLAQHAVHCAMAGCTDVVIGHWNDRFTYVPIPVATSSRKKVDIESGLWDSVKSATWKY</sequence>
<dbReference type="NCBIfam" id="NF005301">
    <property type="entry name" value="PRK06830.1"/>
    <property type="match status" value="1"/>
</dbReference>
<dbReference type="GO" id="GO:0003872">
    <property type="term" value="F:6-phosphofructokinase activity"/>
    <property type="evidence" value="ECO:0007669"/>
    <property type="project" value="UniProtKB-EC"/>
</dbReference>
<dbReference type="UniPathway" id="UPA00109">
    <property type="reaction ID" value="UER00182"/>
</dbReference>
<dbReference type="PANTHER" id="PTHR45770">
    <property type="entry name" value="ATP-DEPENDENT 6-PHOSPHOFRUCTOKINASE 1"/>
    <property type="match status" value="1"/>
</dbReference>
<evidence type="ECO:0000256" key="7">
    <source>
        <dbReference type="ARBA" id="ARBA00022840"/>
    </source>
</evidence>
<keyword evidence="6 14" id="KW-0418">Kinase</keyword>
<evidence type="ECO:0000256" key="10">
    <source>
        <dbReference type="ARBA" id="ARBA00038478"/>
    </source>
</evidence>
<evidence type="ECO:0000256" key="6">
    <source>
        <dbReference type="ARBA" id="ARBA00022777"/>
    </source>
</evidence>
<organism evidence="14 15">
    <name type="scientific">Victivallis lenta</name>
    <dbReference type="NCBI Taxonomy" id="2606640"/>
    <lineage>
        <taxon>Bacteria</taxon>
        <taxon>Pseudomonadati</taxon>
        <taxon>Lentisphaerota</taxon>
        <taxon>Lentisphaeria</taxon>
        <taxon>Victivallales</taxon>
        <taxon>Victivallaceae</taxon>
        <taxon>Victivallis</taxon>
    </lineage>
</organism>
<dbReference type="GO" id="GO:0047334">
    <property type="term" value="F:diphosphate-fructose-6-phosphate 1-phosphotransferase activity"/>
    <property type="evidence" value="ECO:0007669"/>
    <property type="project" value="UniProtKB-EC"/>
</dbReference>
<dbReference type="GO" id="GO:0046872">
    <property type="term" value="F:metal ion binding"/>
    <property type="evidence" value="ECO:0007669"/>
    <property type="project" value="UniProtKB-KW"/>
</dbReference>
<comment type="caution">
    <text evidence="14">The sequence shown here is derived from an EMBL/GenBank/DDBJ whole genome shotgun (WGS) entry which is preliminary data.</text>
</comment>
<keyword evidence="4" id="KW-0479">Metal-binding</keyword>
<feature type="domain" description="Phosphofructokinase" evidence="13">
    <location>
        <begin position="76"/>
        <end position="383"/>
    </location>
</feature>
<name>A0A844G2W6_9BACT</name>
<evidence type="ECO:0000256" key="2">
    <source>
        <dbReference type="ARBA" id="ARBA00003138"/>
    </source>
</evidence>
<comment type="cofactor">
    <cofactor evidence="1">
        <name>Mg(2+)</name>
        <dbReference type="ChEBI" id="CHEBI:18420"/>
    </cofactor>
</comment>
<dbReference type="EMBL" id="VUNS01000006">
    <property type="protein sequence ID" value="MST96981.1"/>
    <property type="molecule type" value="Genomic_DNA"/>
</dbReference>
<dbReference type="InterPro" id="IPR022953">
    <property type="entry name" value="ATP_PFK"/>
</dbReference>
<keyword evidence="15" id="KW-1185">Reference proteome</keyword>
<comment type="function">
    <text evidence="2">Catalyzes the phosphorylation of D-fructose 6-phosphate, the first committing step of glycolysis. Uses inorganic phosphate (PPi) as phosphoryl donor instead of ATP like common ATP-dependent phosphofructokinases (ATP-PFKs), which renders the reaction reversible, and can thus function both in glycolysis and gluconeogenesis. Consistently, PPi-PFK can replace the enzymes of both the forward (ATP-PFK) and reverse (fructose-bisphosphatase (FBPase)) reactions.</text>
</comment>
<keyword evidence="9" id="KW-0324">Glycolysis</keyword>
<evidence type="ECO:0000256" key="8">
    <source>
        <dbReference type="ARBA" id="ARBA00022842"/>
    </source>
</evidence>
<reference evidence="14 15" key="1">
    <citation type="submission" date="2019-08" db="EMBL/GenBank/DDBJ databases">
        <title>In-depth cultivation of the pig gut microbiome towards novel bacterial diversity and tailored functional studies.</title>
        <authorList>
            <person name="Wylensek D."/>
            <person name="Hitch T.C.A."/>
            <person name="Clavel T."/>
        </authorList>
    </citation>
    <scope>NUCLEOTIDE SEQUENCE [LARGE SCALE GENOMIC DNA]</scope>
    <source>
        <strain evidence="14 15">BBE-744-WT-12</strain>
    </source>
</reference>
<keyword evidence="7" id="KW-0067">ATP-binding</keyword>
<evidence type="ECO:0000256" key="5">
    <source>
        <dbReference type="ARBA" id="ARBA00022741"/>
    </source>
</evidence>
<dbReference type="SUPFAM" id="SSF53784">
    <property type="entry name" value="Phosphofructokinase"/>
    <property type="match status" value="1"/>
</dbReference>
<accession>A0A844G2W6</accession>
<dbReference type="Gene3D" id="3.40.50.450">
    <property type="match status" value="1"/>
</dbReference>
<keyword evidence="3" id="KW-0808">Transferase</keyword>
<evidence type="ECO:0000259" key="13">
    <source>
        <dbReference type="Pfam" id="PF00365"/>
    </source>
</evidence>
<comment type="similarity">
    <text evidence="10">Belongs to the phosphofructokinase type A (PFKA) family.</text>
</comment>
<evidence type="ECO:0000256" key="1">
    <source>
        <dbReference type="ARBA" id="ARBA00001946"/>
    </source>
</evidence>
<dbReference type="PIRSF" id="PIRSF000534">
    <property type="entry name" value="PPi_PFK_TP0108"/>
    <property type="match status" value="1"/>
</dbReference>
<gene>
    <name evidence="14" type="ORF">FYJ85_07970</name>
</gene>
<dbReference type="GO" id="GO:0005524">
    <property type="term" value="F:ATP binding"/>
    <property type="evidence" value="ECO:0007669"/>
    <property type="project" value="UniProtKB-KW"/>
</dbReference>
<comment type="catalytic activity">
    <reaction evidence="11">
        <text>beta-D-fructose 6-phosphate + ATP = beta-D-fructose 1,6-bisphosphate + ADP + H(+)</text>
        <dbReference type="Rhea" id="RHEA:16109"/>
        <dbReference type="ChEBI" id="CHEBI:15378"/>
        <dbReference type="ChEBI" id="CHEBI:30616"/>
        <dbReference type="ChEBI" id="CHEBI:32966"/>
        <dbReference type="ChEBI" id="CHEBI:57634"/>
        <dbReference type="ChEBI" id="CHEBI:456216"/>
        <dbReference type="EC" id="2.7.1.11"/>
    </reaction>
</comment>
<keyword evidence="8" id="KW-0460">Magnesium</keyword>
<dbReference type="GO" id="GO:0006002">
    <property type="term" value="P:fructose 6-phosphate metabolic process"/>
    <property type="evidence" value="ECO:0007669"/>
    <property type="project" value="InterPro"/>
</dbReference>
<dbReference type="InterPro" id="IPR012004">
    <property type="entry name" value="PyroP-dep_PFK_TP0108"/>
</dbReference>
<dbReference type="InterPro" id="IPR050929">
    <property type="entry name" value="PFKA"/>
</dbReference>
<evidence type="ECO:0000313" key="15">
    <source>
        <dbReference type="Proteomes" id="UP000435649"/>
    </source>
</evidence>
<proteinExistence type="inferred from homology"/>
<evidence type="ECO:0000256" key="12">
    <source>
        <dbReference type="ARBA" id="ARBA00048072"/>
    </source>
</evidence>
<dbReference type="Proteomes" id="UP000435649">
    <property type="component" value="Unassembled WGS sequence"/>
</dbReference>
<dbReference type="AlphaFoldDB" id="A0A844G2W6"/>
<evidence type="ECO:0000256" key="9">
    <source>
        <dbReference type="ARBA" id="ARBA00023152"/>
    </source>
</evidence>
<dbReference type="Pfam" id="PF00365">
    <property type="entry name" value="PFK"/>
    <property type="match status" value="1"/>
</dbReference>
<evidence type="ECO:0000256" key="3">
    <source>
        <dbReference type="ARBA" id="ARBA00022679"/>
    </source>
</evidence>
<dbReference type="InterPro" id="IPR000023">
    <property type="entry name" value="Phosphofructokinase_dom"/>
</dbReference>
<keyword evidence="5" id="KW-0547">Nucleotide-binding</keyword>
<dbReference type="PRINTS" id="PR00476">
    <property type="entry name" value="PHFRCTKINASE"/>
</dbReference>
<evidence type="ECO:0000256" key="4">
    <source>
        <dbReference type="ARBA" id="ARBA00022723"/>
    </source>
</evidence>
<dbReference type="InterPro" id="IPR035966">
    <property type="entry name" value="PKF_sf"/>
</dbReference>
<evidence type="ECO:0000256" key="11">
    <source>
        <dbReference type="ARBA" id="ARBA00048070"/>
    </source>
</evidence>
<comment type="catalytic activity">
    <reaction evidence="12">
        <text>beta-D-fructose 6-phosphate + diphosphate = beta-D-fructose 1,6-bisphosphate + phosphate + H(+)</text>
        <dbReference type="Rhea" id="RHEA:13613"/>
        <dbReference type="ChEBI" id="CHEBI:15378"/>
        <dbReference type="ChEBI" id="CHEBI:32966"/>
        <dbReference type="ChEBI" id="CHEBI:33019"/>
        <dbReference type="ChEBI" id="CHEBI:43474"/>
        <dbReference type="ChEBI" id="CHEBI:57634"/>
        <dbReference type="EC" id="2.7.1.90"/>
    </reaction>
</comment>